<comment type="caution">
    <text evidence="2">The sequence shown here is derived from an EMBL/GenBank/DDBJ whole genome shotgun (WGS) entry which is preliminary data.</text>
</comment>
<dbReference type="Gene3D" id="3.30.300.20">
    <property type="match status" value="1"/>
</dbReference>
<evidence type="ECO:0000313" key="2">
    <source>
        <dbReference type="EMBL" id="KPB02290.1"/>
    </source>
</evidence>
<dbReference type="PANTHER" id="PTHR39624:SF2">
    <property type="entry name" value="OSMC-LIKE PROTEIN"/>
    <property type="match status" value="1"/>
</dbReference>
<dbReference type="InterPro" id="IPR015946">
    <property type="entry name" value="KH_dom-like_a/b"/>
</dbReference>
<dbReference type="ESTHER" id="9rhob-a0a0m9gp11">
    <property type="family name" value="Est-OsmC"/>
</dbReference>
<dbReference type="Proteomes" id="UP000038011">
    <property type="component" value="Unassembled WGS sequence"/>
</dbReference>
<feature type="domain" description="Serine aminopeptidase S33" evidence="1">
    <location>
        <begin position="47"/>
        <end position="133"/>
    </location>
</feature>
<dbReference type="SUPFAM" id="SSF82784">
    <property type="entry name" value="OsmC-like"/>
    <property type="match status" value="1"/>
</dbReference>
<protein>
    <submittedName>
        <fullName evidence="2">Osmotically inducible protein C</fullName>
    </submittedName>
</protein>
<dbReference type="Pfam" id="PF12146">
    <property type="entry name" value="Hydrolase_4"/>
    <property type="match status" value="1"/>
</dbReference>
<gene>
    <name evidence="2" type="ORF">SU32_03205</name>
</gene>
<name>A0A0M9GP11_9HYPH</name>
<dbReference type="InterPro" id="IPR029058">
    <property type="entry name" value="AB_hydrolase_fold"/>
</dbReference>
<dbReference type="OrthoDB" id="9789573at2"/>
<reference evidence="2 3" key="1">
    <citation type="submission" date="2015-01" db="EMBL/GenBank/DDBJ databases">
        <title>Ahrensia donghaiensis sp. nov., a novel dimethylsulphoniopropionate-cleavage bacterium isolated from seawater and emended descriptions of the genus Ahrensia and Ahrensia kielensis.</title>
        <authorList>
            <person name="Liu J."/>
        </authorList>
    </citation>
    <scope>NUCLEOTIDE SEQUENCE [LARGE SCALE GENOMIC DNA]</scope>
    <source>
        <strain evidence="2 3">LZD062</strain>
    </source>
</reference>
<keyword evidence="3" id="KW-1185">Reference proteome</keyword>
<proteinExistence type="predicted"/>
<dbReference type="InterPro" id="IPR022742">
    <property type="entry name" value="Hydrolase_4"/>
</dbReference>
<dbReference type="AlphaFoldDB" id="A0A0M9GP11"/>
<dbReference type="Gene3D" id="3.40.50.1820">
    <property type="entry name" value="alpha/beta hydrolase"/>
    <property type="match status" value="1"/>
</dbReference>
<dbReference type="STRING" id="1514904.SU32_03205"/>
<organism evidence="2 3">
    <name type="scientific">Ahrensia marina</name>
    <dbReference type="NCBI Taxonomy" id="1514904"/>
    <lineage>
        <taxon>Bacteria</taxon>
        <taxon>Pseudomonadati</taxon>
        <taxon>Pseudomonadota</taxon>
        <taxon>Alphaproteobacteria</taxon>
        <taxon>Hyphomicrobiales</taxon>
        <taxon>Ahrensiaceae</taxon>
        <taxon>Ahrensia</taxon>
    </lineage>
</organism>
<accession>A0A0M9GP11</accession>
<sequence>MTTEKREFQSISGEMLAARFDRPDGKIRGYALFAHCFTCTKDILAARRIATHLSRLGVAVLRFDFTGLGSSQGEFANTSFASNVEDLVKAAEYMRAQGEAPSILIGHSLGGAAVLAAATEIPDIKGVVTIGAPADAEHVLNMFDDKIPEIEENGVAEVVLAGRKLKIGKGFIEAARDTNLVDKIAKIKASLLVMHSPIDQTVGIDNATRIFVAAKHPKSFISLDHADHLLSSESDAEFASEMISAWASKLLPQDEPQGETEIEHVRVKETRDSKFQNTVQAGKHRLFADEPQSVGGTDTGPSPYDFLSAALGACTSMTLRMYADFKKLDLGTVTVDVSHKKIHFKDCQECTESEKQQSGKIDRFERQISIEGEVSPEIADKIEEIANKCPVHRTLESTAKVVTKVVEAT</sequence>
<evidence type="ECO:0000313" key="3">
    <source>
        <dbReference type="Proteomes" id="UP000038011"/>
    </source>
</evidence>
<dbReference type="Pfam" id="PF02566">
    <property type="entry name" value="OsmC"/>
    <property type="match status" value="1"/>
</dbReference>
<dbReference type="PATRIC" id="fig|1514904.3.peg.2346"/>
<dbReference type="PANTHER" id="PTHR39624">
    <property type="entry name" value="PROTEIN INVOLVED IN RIMO-MEDIATED BETA-METHYLTHIOLATION OF RIBOSOMAL PROTEIN S12 YCAO"/>
    <property type="match status" value="1"/>
</dbReference>
<dbReference type="SUPFAM" id="SSF53474">
    <property type="entry name" value="alpha/beta-Hydrolases"/>
    <property type="match status" value="1"/>
</dbReference>
<dbReference type="EMBL" id="JXMU01000003">
    <property type="protein sequence ID" value="KPB02290.1"/>
    <property type="molecule type" value="Genomic_DNA"/>
</dbReference>
<dbReference type="InterPro" id="IPR036102">
    <property type="entry name" value="OsmC/Ohrsf"/>
</dbReference>
<evidence type="ECO:0000259" key="1">
    <source>
        <dbReference type="Pfam" id="PF12146"/>
    </source>
</evidence>
<dbReference type="RefSeq" id="WP_053997899.1">
    <property type="nucleotide sequence ID" value="NZ_JXMU01000003.1"/>
</dbReference>
<dbReference type="InterPro" id="IPR003718">
    <property type="entry name" value="OsmC/Ohr_fam"/>
</dbReference>